<dbReference type="Pfam" id="PF07690">
    <property type="entry name" value="MFS_1"/>
    <property type="match status" value="1"/>
</dbReference>
<feature type="transmembrane region" description="Helical" evidence="5">
    <location>
        <begin position="253"/>
        <end position="274"/>
    </location>
</feature>
<keyword evidence="4 5" id="KW-0472">Membrane</keyword>
<dbReference type="InterPro" id="IPR011701">
    <property type="entry name" value="MFS"/>
</dbReference>
<dbReference type="SUPFAM" id="SSF103473">
    <property type="entry name" value="MFS general substrate transporter"/>
    <property type="match status" value="1"/>
</dbReference>
<protein>
    <recommendedName>
        <fullName evidence="8">Major facilitator superfamily (MFS) profile domain-containing protein</fullName>
    </recommendedName>
</protein>
<evidence type="ECO:0000256" key="1">
    <source>
        <dbReference type="ARBA" id="ARBA00004141"/>
    </source>
</evidence>
<proteinExistence type="predicted"/>
<dbReference type="CDD" id="cd17393">
    <property type="entry name" value="MFS_MosC_like"/>
    <property type="match status" value="1"/>
</dbReference>
<sequence>MVSADVARARAGVTALFFTNGALFANFAPRFPELKDAFELTAGGYGLIIAAFPLGAIIGGPFAAKFVERFTSAKVAAYGTFMIGIALTLSAILVGVAQAGGAILAVPFAILFALGGATDAIVDVGQNAHGLRVQKRYGRSIINSFHASWSLGAMTGGLMAMAATALAVPIGYHIGFAGLLFSLVALTASKFTLPGHDTADQDEPSIHRLSAKSWPVPLVIALLLLLAISGVLVEDIAQSWSTLYMRDYLGASAALAPAAYVCMLAFHFLGRITGDKFVNELGAKRTILLGAALIIVGMSAALLFQNVIVTVIAFAAAGFGAATTVPLAMNAADDVPGLKPGVGLMVVSWLMRLSFLLLPPLLGQAVVATSLLAPIVILPIAGVLIIASTVVLEEHKPAQD</sequence>
<keyword evidence="2 5" id="KW-0812">Transmembrane</keyword>
<gene>
    <name evidence="6" type="ORF">HMPREF9238_00723</name>
</gene>
<evidence type="ECO:0000313" key="7">
    <source>
        <dbReference type="Proteomes" id="UP000014387"/>
    </source>
</evidence>
<feature type="transmembrane region" description="Helical" evidence="5">
    <location>
        <begin position="145"/>
        <end position="168"/>
    </location>
</feature>
<dbReference type="PANTHER" id="PTHR23514">
    <property type="entry name" value="BYPASS OF STOP CODON PROTEIN 6"/>
    <property type="match status" value="1"/>
</dbReference>
<feature type="transmembrane region" description="Helical" evidence="5">
    <location>
        <begin position="174"/>
        <end position="193"/>
    </location>
</feature>
<feature type="transmembrane region" description="Helical" evidence="5">
    <location>
        <begin position="341"/>
        <end position="359"/>
    </location>
</feature>
<evidence type="ECO:0000256" key="5">
    <source>
        <dbReference type="SAM" id="Phobius"/>
    </source>
</evidence>
<evidence type="ECO:0008006" key="8">
    <source>
        <dbReference type="Google" id="ProtNLM"/>
    </source>
</evidence>
<feature type="transmembrane region" description="Helical" evidence="5">
    <location>
        <begin position="371"/>
        <end position="392"/>
    </location>
</feature>
<feature type="transmembrane region" description="Helical" evidence="5">
    <location>
        <begin position="75"/>
        <end position="96"/>
    </location>
</feature>
<dbReference type="Gene3D" id="1.20.1250.20">
    <property type="entry name" value="MFS general substrate transporter like domains"/>
    <property type="match status" value="2"/>
</dbReference>
<feature type="transmembrane region" description="Helical" evidence="5">
    <location>
        <begin position="102"/>
        <end position="124"/>
    </location>
</feature>
<keyword evidence="3 5" id="KW-1133">Transmembrane helix</keyword>
<dbReference type="InterPro" id="IPR051788">
    <property type="entry name" value="MFS_Transporter"/>
</dbReference>
<dbReference type="GO" id="GO:0022857">
    <property type="term" value="F:transmembrane transporter activity"/>
    <property type="evidence" value="ECO:0007669"/>
    <property type="project" value="InterPro"/>
</dbReference>
<comment type="caution">
    <text evidence="6">The sequence shown here is derived from an EMBL/GenBank/DDBJ whole genome shotgun (WGS) entry which is preliminary data.</text>
</comment>
<evidence type="ECO:0000256" key="3">
    <source>
        <dbReference type="ARBA" id="ARBA00022989"/>
    </source>
</evidence>
<comment type="subcellular location">
    <subcellularLocation>
        <location evidence="1">Membrane</location>
        <topology evidence="1">Multi-pass membrane protein</topology>
    </subcellularLocation>
</comment>
<evidence type="ECO:0000313" key="6">
    <source>
        <dbReference type="EMBL" id="EPD30967.1"/>
    </source>
</evidence>
<dbReference type="OrthoDB" id="151222at2"/>
<keyword evidence="7" id="KW-1185">Reference proteome</keyword>
<reference evidence="6 7" key="1">
    <citation type="submission" date="2013-05" db="EMBL/GenBank/DDBJ databases">
        <title>The Genome Sequence of Actinomyces europaeus ACS-120-V-COL10B.</title>
        <authorList>
            <consortium name="The Broad Institute Genomics Platform"/>
            <person name="Earl A."/>
            <person name="Ward D."/>
            <person name="Feldgarden M."/>
            <person name="Gevers D."/>
            <person name="Saerens B."/>
            <person name="Vaneechoutte M."/>
            <person name="Walker B."/>
            <person name="Young S."/>
            <person name="Zeng Q."/>
            <person name="Gargeya S."/>
            <person name="Fitzgerald M."/>
            <person name="Haas B."/>
            <person name="Abouelleil A."/>
            <person name="Allen A.W."/>
            <person name="Alvarado L."/>
            <person name="Arachchi H.M."/>
            <person name="Berlin A.M."/>
            <person name="Chapman S.B."/>
            <person name="Gainer-Dewar J."/>
            <person name="Goldberg J."/>
            <person name="Griggs A."/>
            <person name="Gujja S."/>
            <person name="Hansen M."/>
            <person name="Howarth C."/>
            <person name="Imamovic A."/>
            <person name="Ireland A."/>
            <person name="Larimer J."/>
            <person name="McCowan C."/>
            <person name="Murphy C."/>
            <person name="Pearson M."/>
            <person name="Poon T.W."/>
            <person name="Priest M."/>
            <person name="Roberts A."/>
            <person name="Saif S."/>
            <person name="Shea T."/>
            <person name="Sisk P."/>
            <person name="Sykes S."/>
            <person name="Wortman J."/>
            <person name="Nusbaum C."/>
            <person name="Birren B."/>
        </authorList>
    </citation>
    <scope>NUCLEOTIDE SEQUENCE [LARGE SCALE GENOMIC DNA]</scope>
    <source>
        <strain evidence="6 7">ACS-120-V-Col10b</strain>
    </source>
</reference>
<accession>A0A9W5VWG6</accession>
<dbReference type="PANTHER" id="PTHR23514:SF13">
    <property type="entry name" value="INNER MEMBRANE PROTEIN YBJJ"/>
    <property type="match status" value="1"/>
</dbReference>
<dbReference type="RefSeq" id="WP_016444079.1">
    <property type="nucleotide sequence ID" value="NZ_KE150266.1"/>
</dbReference>
<evidence type="ECO:0000256" key="2">
    <source>
        <dbReference type="ARBA" id="ARBA00022692"/>
    </source>
</evidence>
<feature type="transmembrane region" description="Helical" evidence="5">
    <location>
        <begin position="12"/>
        <end position="31"/>
    </location>
</feature>
<dbReference type="GO" id="GO:0016020">
    <property type="term" value="C:membrane"/>
    <property type="evidence" value="ECO:0007669"/>
    <property type="project" value="UniProtKB-SubCell"/>
</dbReference>
<organism evidence="6 7">
    <name type="scientific">Gleimia europaea ACS-120-V-Col10b</name>
    <dbReference type="NCBI Taxonomy" id="883069"/>
    <lineage>
        <taxon>Bacteria</taxon>
        <taxon>Bacillati</taxon>
        <taxon>Actinomycetota</taxon>
        <taxon>Actinomycetes</taxon>
        <taxon>Actinomycetales</taxon>
        <taxon>Actinomycetaceae</taxon>
        <taxon>Gleimia</taxon>
    </lineage>
</organism>
<dbReference type="AlphaFoldDB" id="A0A9W5VWG6"/>
<evidence type="ECO:0000256" key="4">
    <source>
        <dbReference type="ARBA" id="ARBA00023136"/>
    </source>
</evidence>
<feature type="transmembrane region" description="Helical" evidence="5">
    <location>
        <begin position="286"/>
        <end position="304"/>
    </location>
</feature>
<dbReference type="EMBL" id="AGWN01000001">
    <property type="protein sequence ID" value="EPD30967.1"/>
    <property type="molecule type" value="Genomic_DNA"/>
</dbReference>
<dbReference type="Proteomes" id="UP000014387">
    <property type="component" value="Unassembled WGS sequence"/>
</dbReference>
<feature type="transmembrane region" description="Helical" evidence="5">
    <location>
        <begin position="214"/>
        <end position="233"/>
    </location>
</feature>
<name>A0A9W5VWG6_9ACTO</name>
<dbReference type="InterPro" id="IPR036259">
    <property type="entry name" value="MFS_trans_sf"/>
</dbReference>
<feature type="transmembrane region" description="Helical" evidence="5">
    <location>
        <begin position="43"/>
        <end position="63"/>
    </location>
</feature>